<comment type="subcellular location">
    <subcellularLocation>
        <location evidence="1">Membrane</location>
        <topology evidence="1">Single-pass membrane protein</topology>
    </subcellularLocation>
</comment>
<evidence type="ECO:0000256" key="1">
    <source>
        <dbReference type="ARBA" id="ARBA00004167"/>
    </source>
</evidence>
<gene>
    <name evidence="6" type="ORF">BTN50_1489</name>
</gene>
<reference evidence="7" key="1">
    <citation type="submission" date="2017-04" db="EMBL/GenBank/DDBJ databases">
        <title>Genome evolution of the luminous symbionts of deep sea anglerfish.</title>
        <authorList>
            <person name="Hendry T.A."/>
        </authorList>
    </citation>
    <scope>NUCLEOTIDE SEQUENCE [LARGE SCALE GENOMIC DNA]</scope>
</reference>
<sequence>MPGGVKFAVLGFQEILPALSIDDQEGSVLNGFTLTGVSYQSPSLSLTSKSLSLDINAKCLLTLVLCIDGFIAEDMVVTVSEIESSPEEDTPFDLAPITEISTPVPLFLSNIVLNNITFNILGTKVYWDSLITAAQMQQSTLTLKHTEWKGINVELAPSEVDSEDKETYVTTLNKESSQEAFTLPDVNIPFNLVIEHFEVIEADFFLPEKQTIHQFLLQGHGFGNDVSLEQVVLDAEQGKVTLKGDISLKGEYPLILEGDASISMAPLGSHTLKFDAKGDLKKLDVVAKLKGTLFATLSGHMNVLDPDMPFSLMLTSKSLQWPINASAEYRLISTALCVNGSLADYHATLNTSVMGEMIPNIKLSMDLFGNLSKVSLTNIKLDTLDGYIAGSANISWINEVKWQTSLNFNHIQPGMKWPVAAGQFSGKLKHSGQLTSQGGWQVDVDAVDIQGKLYDQELTLVGQVDVSDIQGEGNVTLKTTGLWLRHGPNMIVVAGRTDKELKLDLTLDLSSLAVAVPQAAGSIKGNVILAGTLKAPTASLNLRALALHWDELVSVSSAKIRGSVSLLPIISGSFIIDVEGVKAKGIDVSTLLLKISGNEYHHSVSLNVNGQPVSANVAIRGSLDRKKGWKGTLYDSKITTPVGPWVLQNDVSIFVDFDSRVVDIETFCWTQHKSYICLDKPANISEKGEVEFTVVNFNLDSLQFYLPITTTIQGEMDAHANVSWKPNTLPTANVSVSMLKGQVTELLDEPLTIGWNKIQLNAVLVDEKLSVDFMLDIINNGSLSLNIEMNNLSNKKHTLKSTFFLNALNLDVLAPLLGEGTRLGGQLNGNVVLNGALNAPTANGSINFTGLKLQSYTMPVKVHKGQISLYLAGYKGQLNGEIKTPDGTVTLTGQADWTKFNEWLASLKITSERLKVVASPMVALEVNPDLTLTANPKQIDIMGTINVPWGRIVVKELPEIAVQISSDIVILDDELKSINKRKRSPMTIHAEIDVNISNDVRLEAFGLKTMLEGQLSMVSNKKGPVINGKINLKEGTYRSFGQDLLIKKGQILFNGPPLQPYLQIEAIRNPDNIIDRIEAGIRVHGPANKPEIWVFSDPAMPLANAVSYLVRGIALDSASDRQAIVSMLMNLSLLESGPLVSQLGDVFGVQDLMFDISGIGKAEKVEVSGYILPKLRVKYGMVIFTHSPEFTVRYQLLKNLYVEVMSGASSAVDLLYQFNIK</sequence>
<evidence type="ECO:0000259" key="5">
    <source>
        <dbReference type="Pfam" id="PF04357"/>
    </source>
</evidence>
<dbReference type="InterPro" id="IPR007452">
    <property type="entry name" value="TamB_C"/>
</dbReference>
<keyword evidence="3" id="KW-1133">Transmembrane helix</keyword>
<dbReference type="PANTHER" id="PTHR36985:SF1">
    <property type="entry name" value="TRANSLOCATION AND ASSEMBLY MODULE SUBUNIT TAMB"/>
    <property type="match status" value="1"/>
</dbReference>
<organism evidence="6 7">
    <name type="scientific">Candidatus Enterovibrio altilux</name>
    <dbReference type="NCBI Taxonomy" id="1927128"/>
    <lineage>
        <taxon>Bacteria</taxon>
        <taxon>Pseudomonadati</taxon>
        <taxon>Pseudomonadota</taxon>
        <taxon>Gammaproteobacteria</taxon>
        <taxon>Vibrionales</taxon>
        <taxon>Vibrionaceae</taxon>
        <taxon>Enterovibrio</taxon>
    </lineage>
</organism>
<dbReference type="EMBL" id="CP020660">
    <property type="protein sequence ID" value="ATF09963.1"/>
    <property type="molecule type" value="Genomic_DNA"/>
</dbReference>
<evidence type="ECO:0000313" key="6">
    <source>
        <dbReference type="EMBL" id="ATF09963.1"/>
    </source>
</evidence>
<dbReference type="GO" id="GO:0009306">
    <property type="term" value="P:protein secretion"/>
    <property type="evidence" value="ECO:0007669"/>
    <property type="project" value="InterPro"/>
</dbReference>
<evidence type="ECO:0000256" key="3">
    <source>
        <dbReference type="ARBA" id="ARBA00022989"/>
    </source>
</evidence>
<evidence type="ECO:0000256" key="4">
    <source>
        <dbReference type="ARBA" id="ARBA00023136"/>
    </source>
</evidence>
<dbReference type="GO" id="GO:0097347">
    <property type="term" value="C:TAM protein secretion complex"/>
    <property type="evidence" value="ECO:0007669"/>
    <property type="project" value="TreeGrafter"/>
</dbReference>
<dbReference type="GO" id="GO:0005886">
    <property type="term" value="C:plasma membrane"/>
    <property type="evidence" value="ECO:0007669"/>
    <property type="project" value="InterPro"/>
</dbReference>
<dbReference type="AlphaFoldDB" id="A0A291BAE8"/>
<keyword evidence="7" id="KW-1185">Reference proteome</keyword>
<dbReference type="PANTHER" id="PTHR36985">
    <property type="entry name" value="TRANSLOCATION AND ASSEMBLY MODULE SUBUNIT TAMB"/>
    <property type="match status" value="1"/>
</dbReference>
<keyword evidence="2" id="KW-0812">Transmembrane</keyword>
<dbReference type="KEGG" id="elux:BTN50_1489"/>
<evidence type="ECO:0000313" key="7">
    <source>
        <dbReference type="Proteomes" id="UP000218160"/>
    </source>
</evidence>
<name>A0A291BAE8_9GAMM</name>
<proteinExistence type="predicted"/>
<protein>
    <submittedName>
        <fullName evidence="6">Uncharacterized protein YtfN</fullName>
    </submittedName>
</protein>
<accession>A0A291BAE8</accession>
<feature type="domain" description="Translocation and assembly module TamB C-terminal" evidence="5">
    <location>
        <begin position="886"/>
        <end position="1218"/>
    </location>
</feature>
<keyword evidence="4" id="KW-0472">Membrane</keyword>
<dbReference type="Proteomes" id="UP000218160">
    <property type="component" value="Chromosome 1"/>
</dbReference>
<dbReference type="Pfam" id="PF04357">
    <property type="entry name" value="TamB"/>
    <property type="match status" value="1"/>
</dbReference>
<evidence type="ECO:0000256" key="2">
    <source>
        <dbReference type="ARBA" id="ARBA00022692"/>
    </source>
</evidence>